<dbReference type="Pfam" id="PF00775">
    <property type="entry name" value="Dioxygenase_C"/>
    <property type="match status" value="1"/>
</dbReference>
<name>A0AAE9ZG15_9PROT</name>
<dbReference type="InterPro" id="IPR015889">
    <property type="entry name" value="Intradiol_dOase_core"/>
</dbReference>
<dbReference type="PANTHER" id="PTHR34315">
    <property type="match status" value="1"/>
</dbReference>
<dbReference type="SUPFAM" id="SSF49482">
    <property type="entry name" value="Aromatic compound dioxygenase"/>
    <property type="match status" value="1"/>
</dbReference>
<dbReference type="InterPro" id="IPR000627">
    <property type="entry name" value="Intradiol_dOase_C"/>
</dbReference>
<dbReference type="GO" id="GO:0016702">
    <property type="term" value="F:oxidoreductase activity, acting on single donors with incorporation of molecular oxygen, incorporation of two atoms of oxygen"/>
    <property type="evidence" value="ECO:0007669"/>
    <property type="project" value="InterPro"/>
</dbReference>
<dbReference type="PANTHER" id="PTHR34315:SF1">
    <property type="entry name" value="INTRADIOL RING-CLEAVAGE DIOXYGENASES DOMAIN-CONTAINING PROTEIN-RELATED"/>
    <property type="match status" value="1"/>
</dbReference>
<protein>
    <recommendedName>
        <fullName evidence="1">Intradiol ring-cleavage dioxygenases domain-containing protein</fullName>
    </recommendedName>
</protein>
<keyword evidence="3" id="KW-1185">Reference proteome</keyword>
<dbReference type="AlphaFoldDB" id="A0AAE9ZG15"/>
<dbReference type="KEGG" id="hfl:PUV54_03565"/>
<dbReference type="GO" id="GO:0008199">
    <property type="term" value="F:ferric iron binding"/>
    <property type="evidence" value="ECO:0007669"/>
    <property type="project" value="InterPro"/>
</dbReference>
<organism evidence="2 3">
    <name type="scientific">Hyphococcus flavus</name>
    <dbReference type="NCBI Taxonomy" id="1866326"/>
    <lineage>
        <taxon>Bacteria</taxon>
        <taxon>Pseudomonadati</taxon>
        <taxon>Pseudomonadota</taxon>
        <taxon>Alphaproteobacteria</taxon>
        <taxon>Parvularculales</taxon>
        <taxon>Parvularculaceae</taxon>
        <taxon>Hyphococcus</taxon>
    </lineage>
</organism>
<dbReference type="RefSeq" id="WP_274494187.1">
    <property type="nucleotide sequence ID" value="NZ_CP118166.1"/>
</dbReference>
<evidence type="ECO:0000313" key="2">
    <source>
        <dbReference type="EMBL" id="WDI32268.1"/>
    </source>
</evidence>
<dbReference type="Gene3D" id="2.60.130.10">
    <property type="entry name" value="Aromatic compound dioxygenase"/>
    <property type="match status" value="1"/>
</dbReference>
<evidence type="ECO:0000313" key="3">
    <source>
        <dbReference type="Proteomes" id="UP001214043"/>
    </source>
</evidence>
<feature type="domain" description="Intradiol ring-cleavage dioxygenases" evidence="1">
    <location>
        <begin position="63"/>
        <end position="180"/>
    </location>
</feature>
<reference evidence="2" key="1">
    <citation type="submission" date="2023-02" db="EMBL/GenBank/DDBJ databases">
        <title>Genome sequence of Hyphococcus flavus.</title>
        <authorList>
            <person name="Rong J.-C."/>
            <person name="Zhao Q."/>
            <person name="Yi M."/>
            <person name="Wu J.-Y."/>
        </authorList>
    </citation>
    <scope>NUCLEOTIDE SEQUENCE</scope>
    <source>
        <strain evidence="2">MCCC 1K03223</strain>
    </source>
</reference>
<dbReference type="EMBL" id="CP118166">
    <property type="protein sequence ID" value="WDI32268.1"/>
    <property type="molecule type" value="Genomic_DNA"/>
</dbReference>
<sequence length="237" mass="25708">MDRRRFVAGAGGLMFSTGAGTFALAKDDKKLVMPSGACKPVVQQTPGPYITADNPLRSDIREGLPGAVLKLDIKVMEPLACAPAPGVVVDIWHCDAIGRYAGFQNINFDLTTLQMTGPGADYSSESFLRGRQITDENGVASFTTIVPGWYVPRLPHIHARAVMPDLDWTAVSTQLYFARDFETAIYETEPYAARGPNPIGPNRDIVLKGDEYALTALTLDVKKDGDGYKAAFDFSMA</sequence>
<evidence type="ECO:0000259" key="1">
    <source>
        <dbReference type="Pfam" id="PF00775"/>
    </source>
</evidence>
<accession>A0AAE9ZG15</accession>
<gene>
    <name evidence="2" type="ORF">PUV54_03565</name>
</gene>
<dbReference type="Proteomes" id="UP001214043">
    <property type="component" value="Chromosome"/>
</dbReference>
<proteinExistence type="predicted"/>